<proteinExistence type="predicted"/>
<dbReference type="GO" id="GO:0016740">
    <property type="term" value="F:transferase activity"/>
    <property type="evidence" value="ECO:0007669"/>
    <property type="project" value="UniProtKB-KW"/>
</dbReference>
<sequence>MITIDFVPRDTGPGSNLDFLDRERYWINNSEAVCLYRCDFDHMHYRKLHYNDLGIRFPQPLENAVEKRQAEFLTGRYAARQAIYRSGFMPGPVPEIPIGEHRNPVWPVGTRGSITHSHSTAICAITRDSGGGDRFIGIEAYLSGPLADQVSGLICQAEEHSLLVSRGLRENIAATLIFSAKETCSRHFIPLSAATSDLNAPK</sequence>
<keyword evidence="3" id="KW-1185">Reference proteome</keyword>
<dbReference type="InterPro" id="IPR041354">
    <property type="entry name" value="4PPT_N"/>
</dbReference>
<dbReference type="PRINTS" id="PR01399">
    <property type="entry name" value="ENTSNTHTASED"/>
</dbReference>
<name>A0ABW5EHL2_9GAMM</name>
<gene>
    <name evidence="2" type="ORF">ACFSKX_13820</name>
</gene>
<dbReference type="PANTHER" id="PTHR38096">
    <property type="entry name" value="ENTEROBACTIN SYNTHASE COMPONENT D"/>
    <property type="match status" value="1"/>
</dbReference>
<reference evidence="3" key="1">
    <citation type="journal article" date="2019" name="Int. J. Syst. Evol. Microbiol.">
        <title>The Global Catalogue of Microorganisms (GCM) 10K type strain sequencing project: providing services to taxonomists for standard genome sequencing and annotation.</title>
        <authorList>
            <consortium name="The Broad Institute Genomics Platform"/>
            <consortium name="The Broad Institute Genome Sequencing Center for Infectious Disease"/>
            <person name="Wu L."/>
            <person name="Ma J."/>
        </authorList>
    </citation>
    <scope>NUCLEOTIDE SEQUENCE [LARGE SCALE GENOMIC DNA]</scope>
    <source>
        <strain evidence="3">KCTC 12848</strain>
    </source>
</reference>
<dbReference type="Proteomes" id="UP001597425">
    <property type="component" value="Unassembled WGS sequence"/>
</dbReference>
<keyword evidence="2" id="KW-0808">Transferase</keyword>
<evidence type="ECO:0000259" key="1">
    <source>
        <dbReference type="Pfam" id="PF17837"/>
    </source>
</evidence>
<dbReference type="EMBL" id="JBHUJD010000018">
    <property type="protein sequence ID" value="MFD2311500.1"/>
    <property type="molecule type" value="Genomic_DNA"/>
</dbReference>
<evidence type="ECO:0000313" key="2">
    <source>
        <dbReference type="EMBL" id="MFD2311500.1"/>
    </source>
</evidence>
<organism evidence="2 3">
    <name type="scientific">Microbulbifer halophilus</name>
    <dbReference type="NCBI Taxonomy" id="453963"/>
    <lineage>
        <taxon>Bacteria</taxon>
        <taxon>Pseudomonadati</taxon>
        <taxon>Pseudomonadota</taxon>
        <taxon>Gammaproteobacteria</taxon>
        <taxon>Cellvibrionales</taxon>
        <taxon>Microbulbiferaceae</taxon>
        <taxon>Microbulbifer</taxon>
    </lineage>
</organism>
<dbReference type="RefSeq" id="WP_265723196.1">
    <property type="nucleotide sequence ID" value="NZ_JAPIVK010000040.1"/>
</dbReference>
<feature type="domain" description="4'-phosphopantetheinyl transferase N-terminal" evidence="1">
    <location>
        <begin position="59"/>
        <end position="125"/>
    </location>
</feature>
<comment type="caution">
    <text evidence="2">The sequence shown here is derived from an EMBL/GenBank/DDBJ whole genome shotgun (WGS) entry which is preliminary data.</text>
</comment>
<protein>
    <submittedName>
        <fullName evidence="2">4'-phosphopantetheinyl transferase</fullName>
    </submittedName>
</protein>
<dbReference type="InterPro" id="IPR003542">
    <property type="entry name" value="Enbac_synth_compD-like"/>
</dbReference>
<dbReference type="Pfam" id="PF17837">
    <property type="entry name" value="4PPT_N"/>
    <property type="match status" value="1"/>
</dbReference>
<accession>A0ABW5EHL2</accession>
<evidence type="ECO:0000313" key="3">
    <source>
        <dbReference type="Proteomes" id="UP001597425"/>
    </source>
</evidence>
<dbReference type="PANTHER" id="PTHR38096:SF1">
    <property type="entry name" value="ENTEROBACTIN SYNTHASE COMPONENT D"/>
    <property type="match status" value="1"/>
</dbReference>